<reference evidence="7" key="3">
    <citation type="journal article" date="2018" name="Vet. Microbiol.">
        <title>Molecular epidemiology of methicillin-resistant staphylococci amongst veterinary personnel, personnel-owned pets, patients and the hospital environment of two companion animal veterinary hospitals.</title>
        <authorList>
            <person name="Worthing K.A."/>
            <person name="Brown J."/>
            <person name="Gerber L."/>
            <person name="Abraham S."/>
            <person name="Trott D."/>
            <person name="Norris J.M."/>
        </authorList>
    </citation>
    <scope>NUCLEOTIDE SEQUENCE [LARGE SCALE GENOMIC DNA]</scope>
    <source>
        <strain evidence="7">ST496-2</strain>
    </source>
</reference>
<keyword evidence="4" id="KW-0378">Hydrolase</keyword>
<feature type="transmembrane region" description="Helical" evidence="1">
    <location>
        <begin position="141"/>
        <end position="162"/>
    </location>
</feature>
<evidence type="ECO:0000256" key="1">
    <source>
        <dbReference type="SAM" id="Phobius"/>
    </source>
</evidence>
<dbReference type="EMBL" id="QQPC01000003">
    <property type="protein sequence ID" value="REA84222.1"/>
    <property type="molecule type" value="Genomic_DNA"/>
</dbReference>
<dbReference type="Pfam" id="PF02517">
    <property type="entry name" value="Rce1-like"/>
    <property type="match status" value="1"/>
</dbReference>
<sequence length="243" mass="27641">MSKYKWKDIAWRDLLLVPIVIVATFVFGILAAIISFVFFNVSEAALLSDSNALVAQVIATVVAYLIVILSFYLLHYKTMGQRFMKGLQGIRQYIFWIVGAYLVAQAASTLYGYLQQFLPERFQYDTTQNEMLIDQLFAIPWFTPINFMMIVILAPVVEEIFFRHILIGELGKKLNFKVMAVISALLFAGVHVLQATSPFEMIDYLILAVPLVFLYIKSGRNLGVSIAFHMLNNFISFVVTIIQ</sequence>
<dbReference type="eggNOG" id="COG1266">
    <property type="taxonomic scope" value="Bacteria"/>
</dbReference>
<dbReference type="InterPro" id="IPR052710">
    <property type="entry name" value="CAAX_protease"/>
</dbReference>
<feature type="transmembrane region" description="Helical" evidence="1">
    <location>
        <begin position="199"/>
        <end position="216"/>
    </location>
</feature>
<accession>A0A161W5P0</accession>
<dbReference type="GO" id="GO:0080120">
    <property type="term" value="P:CAAX-box protein maturation"/>
    <property type="evidence" value="ECO:0007669"/>
    <property type="project" value="UniProtKB-ARBA"/>
</dbReference>
<reference evidence="5" key="2">
    <citation type="journal article" date="2018" name="Vet. Microbiol.">
        <title>Methicillin-resistant staphylococci amongst veterinary personnel, personnel-owned pets, patients and the hospital environment of two small animal veterinary hospitals.</title>
        <authorList>
            <person name="Worthing K.A."/>
            <person name="Brown J."/>
            <person name="Gerber L."/>
            <person name="Abraham S."/>
            <person name="Trott D."/>
            <person name="Norris J.M."/>
        </authorList>
    </citation>
    <scope>NUCLEOTIDE SEQUENCE</scope>
    <source>
        <strain evidence="5">ST496-2</strain>
    </source>
</reference>
<dbReference type="Proteomes" id="UP000246800">
    <property type="component" value="Unassembled WGS sequence"/>
</dbReference>
<keyword evidence="4" id="KW-0482">Metalloprotease</keyword>
<keyword evidence="8" id="KW-1185">Reference proteome</keyword>
<evidence type="ECO:0000313" key="8">
    <source>
        <dbReference type="Proteomes" id="UP000600220"/>
    </source>
</evidence>
<feature type="transmembrane region" description="Helical" evidence="1">
    <location>
        <begin position="174"/>
        <end position="193"/>
    </location>
</feature>
<keyword evidence="4" id="KW-0645">Protease</keyword>
<dbReference type="PANTHER" id="PTHR36435">
    <property type="entry name" value="SLR1288 PROTEIN"/>
    <property type="match status" value="1"/>
</dbReference>
<evidence type="ECO:0000313" key="5">
    <source>
        <dbReference type="EMBL" id="REA84222.1"/>
    </source>
</evidence>
<feature type="domain" description="CAAX prenyl protease 2/Lysostaphin resistance protein A-like" evidence="2">
    <location>
        <begin position="141"/>
        <end position="235"/>
    </location>
</feature>
<dbReference type="GO" id="GO:0004175">
    <property type="term" value="F:endopeptidase activity"/>
    <property type="evidence" value="ECO:0007669"/>
    <property type="project" value="UniProtKB-ARBA"/>
</dbReference>
<dbReference type="OMA" id="RDFWLIP"/>
<dbReference type="GeneID" id="93823646"/>
<feature type="transmembrane region" description="Helical" evidence="1">
    <location>
        <begin position="94"/>
        <end position="114"/>
    </location>
</feature>
<dbReference type="PANTHER" id="PTHR36435:SF1">
    <property type="entry name" value="CAAX AMINO TERMINAL PROTEASE FAMILY PROTEIN"/>
    <property type="match status" value="1"/>
</dbReference>
<dbReference type="GO" id="GO:0008237">
    <property type="term" value="F:metallopeptidase activity"/>
    <property type="evidence" value="ECO:0007669"/>
    <property type="project" value="UniProtKB-KW"/>
</dbReference>
<evidence type="ECO:0000313" key="4">
    <source>
        <dbReference type="EMBL" id="PWZ76598.1"/>
    </source>
</evidence>
<evidence type="ECO:0000313" key="6">
    <source>
        <dbReference type="Proteomes" id="UP000246800"/>
    </source>
</evidence>
<dbReference type="GO" id="GO:0006508">
    <property type="term" value="P:proteolysis"/>
    <property type="evidence" value="ECO:0007669"/>
    <property type="project" value="UniProtKB-KW"/>
</dbReference>
<dbReference type="AlphaFoldDB" id="A0A161W5P0"/>
<dbReference type="InterPro" id="IPR003675">
    <property type="entry name" value="Rce1/LyrA-like_dom"/>
</dbReference>
<name>A0A161W5P0_STAPS</name>
<dbReference type="Proteomes" id="UP000256409">
    <property type="component" value="Unassembled WGS sequence"/>
</dbReference>
<evidence type="ECO:0000313" key="7">
    <source>
        <dbReference type="Proteomes" id="UP000256409"/>
    </source>
</evidence>
<reference evidence="4 6" key="1">
    <citation type="journal article" date="2018" name="Vet. Microbiol.">
        <title>Clonal diversity and geographic distribution of methicillin-resistant Staphylococcus pseudintermedius from Australian animals: Discovery of novel sequence types.</title>
        <authorList>
            <person name="Worthing K.A."/>
            <person name="Abraham S."/>
            <person name="Coombs G.W."/>
            <person name="Pang S."/>
            <person name="Saputra S."/>
            <person name="Jordan D."/>
            <person name="Trott D.J."/>
            <person name="Norris J.M."/>
        </authorList>
    </citation>
    <scope>NUCLEOTIDE SEQUENCE [LARGE SCALE GENOMIC DNA]</scope>
    <source>
        <strain evidence="4 6">ST525 1</strain>
    </source>
</reference>
<comment type="caution">
    <text evidence="4">The sequence shown here is derived from an EMBL/GenBank/DDBJ whole genome shotgun (WGS) entry which is preliminary data.</text>
</comment>
<keyword evidence="1" id="KW-0812">Transmembrane</keyword>
<proteinExistence type="predicted"/>
<dbReference type="Proteomes" id="UP000600220">
    <property type="component" value="Unassembled WGS sequence"/>
</dbReference>
<dbReference type="RefSeq" id="WP_014613148.1">
    <property type="nucleotide sequence ID" value="NZ_BAAFHP010000003.1"/>
</dbReference>
<reference evidence="3 8" key="4">
    <citation type="submission" date="2018-11" db="EMBL/GenBank/DDBJ databases">
        <authorList>
            <consortium name="Veterinary Laboratory Investigation and Response Network"/>
        </authorList>
    </citation>
    <scope>NUCLEOTIDE SEQUENCE [LARGE SCALE GENOMIC DNA]</scope>
    <source>
        <strain evidence="3 8">SPSE-18-VL-LA-PA-Ryan-0021</strain>
    </source>
</reference>
<feature type="transmembrane region" description="Helical" evidence="1">
    <location>
        <begin position="53"/>
        <end position="74"/>
    </location>
</feature>
<keyword evidence="1" id="KW-0472">Membrane</keyword>
<dbReference type="EMBL" id="AAXKXX010000002">
    <property type="protein sequence ID" value="EGQ4384078.1"/>
    <property type="molecule type" value="Genomic_DNA"/>
</dbReference>
<dbReference type="OrthoDB" id="2411709at2"/>
<gene>
    <name evidence="4" type="ORF">DD902_02520</name>
    <name evidence="5" type="ORF">DV961_00275</name>
    <name evidence="3" type="ORF">EGV54_03065</name>
</gene>
<protein>
    <submittedName>
        <fullName evidence="4">CPBP family intramembrane metalloprotease</fullName>
    </submittedName>
</protein>
<organism evidence="4 6">
    <name type="scientific">Staphylococcus pseudintermedius</name>
    <dbReference type="NCBI Taxonomy" id="283734"/>
    <lineage>
        <taxon>Bacteria</taxon>
        <taxon>Bacillati</taxon>
        <taxon>Bacillota</taxon>
        <taxon>Bacilli</taxon>
        <taxon>Bacillales</taxon>
        <taxon>Staphylococcaceae</taxon>
        <taxon>Staphylococcus</taxon>
        <taxon>Staphylococcus intermedius group</taxon>
    </lineage>
</organism>
<feature type="transmembrane region" description="Helical" evidence="1">
    <location>
        <begin position="223"/>
        <end position="242"/>
    </location>
</feature>
<evidence type="ECO:0000259" key="2">
    <source>
        <dbReference type="Pfam" id="PF02517"/>
    </source>
</evidence>
<dbReference type="EMBL" id="QEIT01000011">
    <property type="protein sequence ID" value="PWZ76598.1"/>
    <property type="molecule type" value="Genomic_DNA"/>
</dbReference>
<feature type="transmembrane region" description="Helical" evidence="1">
    <location>
        <begin position="14"/>
        <end position="41"/>
    </location>
</feature>
<keyword evidence="1" id="KW-1133">Transmembrane helix</keyword>
<evidence type="ECO:0000313" key="3">
    <source>
        <dbReference type="EMBL" id="EGQ4384078.1"/>
    </source>
</evidence>